<dbReference type="Gene3D" id="2.20.110.10">
    <property type="entry name" value="Histone H3 K4-specific methyltransferase SET7/9 N-terminal domain"/>
    <property type="match status" value="1"/>
</dbReference>
<accession>A0A1B9Y1Q0</accession>
<feature type="chain" id="PRO_5008640013" evidence="1">
    <location>
        <begin position="19"/>
        <end position="115"/>
    </location>
</feature>
<keyword evidence="3" id="KW-1185">Reference proteome</keyword>
<evidence type="ECO:0000313" key="2">
    <source>
        <dbReference type="EMBL" id="OCK43737.1"/>
    </source>
</evidence>
<keyword evidence="2" id="KW-0808">Transferase</keyword>
<dbReference type="SUPFAM" id="SSF82185">
    <property type="entry name" value="Histone H3 K4-specific methyltransferase SET7/9 N-terminal domain"/>
    <property type="match status" value="1"/>
</dbReference>
<comment type="caution">
    <text evidence="2">The sequence shown here is derived from an EMBL/GenBank/DDBJ whole genome shotgun (WGS) entry which is preliminary data.</text>
</comment>
<sequence>MKKLIIVVCVLSISLLQAQDIAPKFEKSGDLVKATYFYKDGKVKEQGFFKNKKLSGTWTSFDAKGNKKTIAHYKEGKKVGKWFMWKEDGLKEIDYTNNVVASVQTWTEETKMAAK</sequence>
<dbReference type="AlphaFoldDB" id="A0A1B9Y1Q0"/>
<dbReference type="EMBL" id="MAKX01000001">
    <property type="protein sequence ID" value="OCK43737.1"/>
    <property type="molecule type" value="Genomic_DNA"/>
</dbReference>
<evidence type="ECO:0000313" key="3">
    <source>
        <dbReference type="Proteomes" id="UP000093186"/>
    </source>
</evidence>
<dbReference type="GO" id="GO:0016740">
    <property type="term" value="F:transferase activity"/>
    <property type="evidence" value="ECO:0007669"/>
    <property type="project" value="UniProtKB-KW"/>
</dbReference>
<evidence type="ECO:0000256" key="1">
    <source>
        <dbReference type="SAM" id="SignalP"/>
    </source>
</evidence>
<dbReference type="OrthoDB" id="1467310at2"/>
<dbReference type="Pfam" id="PF07661">
    <property type="entry name" value="MORN_2"/>
    <property type="match status" value="2"/>
</dbReference>
<dbReference type="InterPro" id="IPR011652">
    <property type="entry name" value="MORN_2"/>
</dbReference>
<dbReference type="STRING" id="447689.BA195_03280"/>
<protein>
    <submittedName>
        <fullName evidence="2">Nicotinic acid mononucleotide adenyltransferase</fullName>
    </submittedName>
</protein>
<keyword evidence="1" id="KW-0732">Signal</keyword>
<gene>
    <name evidence="2" type="ORF">BA195_03280</name>
</gene>
<feature type="signal peptide" evidence="1">
    <location>
        <begin position="1"/>
        <end position="18"/>
    </location>
</feature>
<dbReference type="Proteomes" id="UP000093186">
    <property type="component" value="Unassembled WGS sequence"/>
</dbReference>
<dbReference type="RefSeq" id="WP_068702402.1">
    <property type="nucleotide sequence ID" value="NZ_JAUOSG010000004.1"/>
</dbReference>
<reference evidence="2 3" key="1">
    <citation type="submission" date="2016-06" db="EMBL/GenBank/DDBJ databases">
        <title>Draft Genome Sequence of Tenacibaculum soleae UCD-KL19.</title>
        <authorList>
            <person name="Eisen J.A."/>
            <person name="Coil D.A."/>
            <person name="Lujan K.M."/>
        </authorList>
    </citation>
    <scope>NUCLEOTIDE SEQUENCE [LARGE SCALE GENOMIC DNA]</scope>
    <source>
        <strain evidence="2 3">UCD-KL19</strain>
    </source>
</reference>
<proteinExistence type="predicted"/>
<name>A0A1B9Y1Q0_9FLAO</name>
<organism evidence="2 3">
    <name type="scientific">Tenacibaculum soleae</name>
    <dbReference type="NCBI Taxonomy" id="447689"/>
    <lineage>
        <taxon>Bacteria</taxon>
        <taxon>Pseudomonadati</taxon>
        <taxon>Bacteroidota</taxon>
        <taxon>Flavobacteriia</taxon>
        <taxon>Flavobacteriales</taxon>
        <taxon>Flavobacteriaceae</taxon>
        <taxon>Tenacibaculum</taxon>
    </lineage>
</organism>